<dbReference type="EMBL" id="KL363269">
    <property type="protein sequence ID" value="KFD49503.1"/>
    <property type="molecule type" value="Genomic_DNA"/>
</dbReference>
<dbReference type="Proteomes" id="UP000030758">
    <property type="component" value="Unassembled WGS sequence"/>
</dbReference>
<keyword evidence="3" id="KW-1185">Reference proteome</keyword>
<proteinExistence type="predicted"/>
<evidence type="ECO:0000313" key="3">
    <source>
        <dbReference type="Proteomes" id="UP000030764"/>
    </source>
</evidence>
<organism evidence="2">
    <name type="scientific">Trichuris suis</name>
    <name type="common">pig whipworm</name>
    <dbReference type="NCBI Taxonomy" id="68888"/>
    <lineage>
        <taxon>Eukaryota</taxon>
        <taxon>Metazoa</taxon>
        <taxon>Ecdysozoa</taxon>
        <taxon>Nematoda</taxon>
        <taxon>Enoplea</taxon>
        <taxon>Dorylaimia</taxon>
        <taxon>Trichinellida</taxon>
        <taxon>Trichuridae</taxon>
        <taxon>Trichuris</taxon>
    </lineage>
</organism>
<reference evidence="2 3" key="1">
    <citation type="journal article" date="2014" name="Nat. Genet.">
        <title>Genome and transcriptome of the porcine whipworm Trichuris suis.</title>
        <authorList>
            <person name="Jex A.R."/>
            <person name="Nejsum P."/>
            <person name="Schwarz E.M."/>
            <person name="Hu L."/>
            <person name="Young N.D."/>
            <person name="Hall R.S."/>
            <person name="Korhonen P.K."/>
            <person name="Liao S."/>
            <person name="Thamsborg S."/>
            <person name="Xia J."/>
            <person name="Xu P."/>
            <person name="Wang S."/>
            <person name="Scheerlinck J.P."/>
            <person name="Hofmann A."/>
            <person name="Sternberg P.W."/>
            <person name="Wang J."/>
            <person name="Gasser R.B."/>
        </authorList>
    </citation>
    <scope>NUCLEOTIDE SEQUENCE [LARGE SCALE GENOMIC DNA]</scope>
    <source>
        <strain evidence="2">DCEP-RM93F</strain>
        <strain evidence="1">DCEP-RM93M</strain>
    </source>
</reference>
<evidence type="ECO:0000313" key="2">
    <source>
        <dbReference type="EMBL" id="KFD65677.1"/>
    </source>
</evidence>
<dbReference type="AlphaFoldDB" id="A0A085N881"/>
<protein>
    <submittedName>
        <fullName evidence="2">Uncharacterized protein</fullName>
    </submittedName>
</protein>
<sequence length="82" mass="9144">MSLGIKLMDFSQEANKEKDTLWETPPTLESVVSKKNEIDLSHFDGQLLVGKIHGRTFGTTTGLLWIVVGHKFCSSKTGCLYE</sequence>
<accession>A0A085N881</accession>
<evidence type="ECO:0000313" key="1">
    <source>
        <dbReference type="EMBL" id="KFD49503.1"/>
    </source>
</evidence>
<dbReference type="Proteomes" id="UP000030764">
    <property type="component" value="Unassembled WGS sequence"/>
</dbReference>
<dbReference type="EMBL" id="KL367534">
    <property type="protein sequence ID" value="KFD65677.1"/>
    <property type="molecule type" value="Genomic_DNA"/>
</dbReference>
<gene>
    <name evidence="1" type="ORF">M513_09614</name>
    <name evidence="2" type="ORF">M514_09614</name>
</gene>
<name>A0A085N881_9BILA</name>